<dbReference type="PROSITE" id="PS51257">
    <property type="entry name" value="PROKAR_LIPOPROTEIN"/>
    <property type="match status" value="1"/>
</dbReference>
<dbReference type="Gene3D" id="3.40.50.1820">
    <property type="entry name" value="alpha/beta hydrolase"/>
    <property type="match status" value="1"/>
</dbReference>
<dbReference type="KEGG" id="ome:OLMES_2890"/>
<name>A0A1Y0IBU6_9GAMM</name>
<proteinExistence type="predicted"/>
<dbReference type="InterPro" id="IPR000073">
    <property type="entry name" value="AB_hydrolase_1"/>
</dbReference>
<reference evidence="2 3" key="1">
    <citation type="submission" date="2017-05" db="EMBL/GenBank/DDBJ databases">
        <title>Genomic insights into alkan degradation activity of Oleiphilus messinensis.</title>
        <authorList>
            <person name="Kozyavkin S.A."/>
            <person name="Slesarev A.I."/>
            <person name="Golyshin P.N."/>
            <person name="Korzhenkov A."/>
            <person name="Golyshina O.N."/>
            <person name="Toshchakov S.V."/>
        </authorList>
    </citation>
    <scope>NUCLEOTIDE SEQUENCE [LARGE SCALE GENOMIC DNA]</scope>
    <source>
        <strain evidence="2 3">ME102</strain>
    </source>
</reference>
<sequence length="250" mass="27211">MFRSIICGVALILLLGIGLVSCATKTTALQSTAYIESECVVLVHGLWRSGAAMQPIAEVLNQSGYNVVVIDYPSTRLAIPSLARTYIHEGVQECADSHPTKIHLVSHSMGAILIRQYLQDHMLPSGSKVVMLSPPNQGSELSERFAGRWWFDGVVGPAASSLTQHGIISRLAPLTVPVGIIAAKRNWSLWPDALLPEPNDGTVSLSSMALPEMNDWIEIESGHAMMRFNSAVQAQILHFLQHSHFLHTGT</sequence>
<dbReference type="RefSeq" id="WP_157678312.1">
    <property type="nucleotide sequence ID" value="NZ_CP021425.1"/>
</dbReference>
<dbReference type="InterPro" id="IPR029058">
    <property type="entry name" value="AB_hydrolase_fold"/>
</dbReference>
<dbReference type="OrthoDB" id="556502at2"/>
<accession>A0A1Y0IBU6</accession>
<evidence type="ECO:0000259" key="1">
    <source>
        <dbReference type="Pfam" id="PF12697"/>
    </source>
</evidence>
<evidence type="ECO:0000313" key="3">
    <source>
        <dbReference type="Proteomes" id="UP000196027"/>
    </source>
</evidence>
<keyword evidence="3" id="KW-1185">Reference proteome</keyword>
<dbReference type="PANTHER" id="PTHR37946">
    <property type="entry name" value="SLL1969 PROTEIN"/>
    <property type="match status" value="1"/>
</dbReference>
<dbReference type="Pfam" id="PF12697">
    <property type="entry name" value="Abhydrolase_6"/>
    <property type="match status" value="1"/>
</dbReference>
<gene>
    <name evidence="2" type="ORF">OLMES_2890</name>
</gene>
<feature type="domain" description="AB hydrolase-1" evidence="1">
    <location>
        <begin position="40"/>
        <end position="195"/>
    </location>
</feature>
<protein>
    <submittedName>
        <fullName evidence="2">Lipase</fullName>
    </submittedName>
</protein>
<dbReference type="EMBL" id="CP021425">
    <property type="protein sequence ID" value="ARU56935.1"/>
    <property type="molecule type" value="Genomic_DNA"/>
</dbReference>
<dbReference type="PANTHER" id="PTHR37946:SF1">
    <property type="entry name" value="SLL1969 PROTEIN"/>
    <property type="match status" value="1"/>
</dbReference>
<organism evidence="2 3">
    <name type="scientific">Oleiphilus messinensis</name>
    <dbReference type="NCBI Taxonomy" id="141451"/>
    <lineage>
        <taxon>Bacteria</taxon>
        <taxon>Pseudomonadati</taxon>
        <taxon>Pseudomonadota</taxon>
        <taxon>Gammaproteobacteria</taxon>
        <taxon>Oceanospirillales</taxon>
        <taxon>Oleiphilaceae</taxon>
        <taxon>Oleiphilus</taxon>
    </lineage>
</organism>
<dbReference type="Proteomes" id="UP000196027">
    <property type="component" value="Chromosome"/>
</dbReference>
<dbReference type="AlphaFoldDB" id="A0A1Y0IBU6"/>
<dbReference type="SUPFAM" id="SSF53474">
    <property type="entry name" value="alpha/beta-Hydrolases"/>
    <property type="match status" value="1"/>
</dbReference>
<evidence type="ECO:0000313" key="2">
    <source>
        <dbReference type="EMBL" id="ARU56935.1"/>
    </source>
</evidence>